<gene>
    <name evidence="2" type="ORF">BIP78_0728</name>
</gene>
<dbReference type="InterPro" id="IPR003779">
    <property type="entry name" value="CMD-like"/>
</dbReference>
<dbReference type="NCBIfam" id="TIGR00778">
    <property type="entry name" value="ahpD_dom"/>
    <property type="match status" value="1"/>
</dbReference>
<dbReference type="SUPFAM" id="SSF69118">
    <property type="entry name" value="AhpD-like"/>
    <property type="match status" value="1"/>
</dbReference>
<organism evidence="2 3">
    <name type="scientific">Bipolaricaulis sibiricus</name>
    <dbReference type="NCBI Taxonomy" id="2501609"/>
    <lineage>
        <taxon>Bacteria</taxon>
        <taxon>Candidatus Bipolaricaulota</taxon>
        <taxon>Candidatus Bipolaricaulia</taxon>
        <taxon>Candidatus Bipolaricaulales</taxon>
        <taxon>Candidatus Bipolaricaulaceae</taxon>
        <taxon>Candidatus Bipolaricaulis</taxon>
    </lineage>
</organism>
<sequence length="119" mass="12888">MGRREEFFTERERLTALTLRRANLVTKRFFALDTTAYDDGALPRVTKELLGLVASLVLRCDDCITYHVVGAWEAGATGDQLMEAMSVALVVGGSIVIPHLRRAAALVDELEGGDAASGH</sequence>
<dbReference type="PANTHER" id="PTHR33930">
    <property type="entry name" value="ALKYL HYDROPEROXIDE REDUCTASE AHPD"/>
    <property type="match status" value="1"/>
</dbReference>
<evidence type="ECO:0000313" key="2">
    <source>
        <dbReference type="EMBL" id="QAA76494.1"/>
    </source>
</evidence>
<dbReference type="InterPro" id="IPR004675">
    <property type="entry name" value="AhpD_core"/>
</dbReference>
<dbReference type="Proteomes" id="UP000287233">
    <property type="component" value="Chromosome"/>
</dbReference>
<name>A0A410FU32_BIPS1</name>
<dbReference type="AlphaFoldDB" id="A0A410FU32"/>
<dbReference type="PANTHER" id="PTHR33930:SF2">
    <property type="entry name" value="BLR3452 PROTEIN"/>
    <property type="match status" value="1"/>
</dbReference>
<dbReference type="KEGG" id="bih:BIP78_0728"/>
<reference evidence="3" key="1">
    <citation type="submission" date="2018-12" db="EMBL/GenBank/DDBJ databases">
        <title>Complete genome sequence of an uncultured bacterium of the candidate phylum Bipolaricaulota.</title>
        <authorList>
            <person name="Kadnikov V.V."/>
            <person name="Mardanov A.V."/>
            <person name="Beletsky A.V."/>
            <person name="Frank Y.A."/>
            <person name="Karnachuk O.V."/>
            <person name="Ravin N.V."/>
        </authorList>
    </citation>
    <scope>NUCLEOTIDE SEQUENCE [LARGE SCALE GENOMIC DNA]</scope>
</reference>
<evidence type="ECO:0000259" key="1">
    <source>
        <dbReference type="Pfam" id="PF02627"/>
    </source>
</evidence>
<dbReference type="GO" id="GO:0051920">
    <property type="term" value="F:peroxiredoxin activity"/>
    <property type="evidence" value="ECO:0007669"/>
    <property type="project" value="InterPro"/>
</dbReference>
<evidence type="ECO:0000313" key="3">
    <source>
        <dbReference type="Proteomes" id="UP000287233"/>
    </source>
</evidence>
<proteinExistence type="predicted"/>
<dbReference type="Gene3D" id="1.20.1290.10">
    <property type="entry name" value="AhpD-like"/>
    <property type="match status" value="1"/>
</dbReference>
<dbReference type="EMBL" id="CP034928">
    <property type="protein sequence ID" value="QAA76494.1"/>
    <property type="molecule type" value="Genomic_DNA"/>
</dbReference>
<protein>
    <recommendedName>
        <fullName evidence="1">Carboxymuconolactone decarboxylase-like domain-containing protein</fullName>
    </recommendedName>
</protein>
<dbReference type="Pfam" id="PF02627">
    <property type="entry name" value="CMD"/>
    <property type="match status" value="1"/>
</dbReference>
<accession>A0A410FU32</accession>
<dbReference type="InterPro" id="IPR029032">
    <property type="entry name" value="AhpD-like"/>
</dbReference>
<feature type="domain" description="Carboxymuconolactone decarboxylase-like" evidence="1">
    <location>
        <begin position="26"/>
        <end position="105"/>
    </location>
</feature>